<dbReference type="InterPro" id="IPR001563">
    <property type="entry name" value="Peptidase_S10"/>
</dbReference>
<proteinExistence type="inferred from homology"/>
<keyword evidence="9" id="KW-1185">Reference proteome</keyword>
<dbReference type="EC" id="3.4.16.-" evidence="6"/>
<keyword evidence="4 6" id="KW-0378">Hydrolase</keyword>
<dbReference type="Proteomes" id="UP001217918">
    <property type="component" value="Unassembled WGS sequence"/>
</dbReference>
<evidence type="ECO:0000256" key="2">
    <source>
        <dbReference type="ARBA" id="ARBA00022645"/>
    </source>
</evidence>
<keyword evidence="5" id="KW-0325">Glycoprotein</keyword>
<dbReference type="GO" id="GO:0004185">
    <property type="term" value="F:serine-type carboxypeptidase activity"/>
    <property type="evidence" value="ECO:0007669"/>
    <property type="project" value="UniProtKB-UniRule"/>
</dbReference>
<evidence type="ECO:0000256" key="4">
    <source>
        <dbReference type="ARBA" id="ARBA00022801"/>
    </source>
</evidence>
<organism evidence="8 9">
    <name type="scientific">Phyllachora maydis</name>
    <dbReference type="NCBI Taxonomy" id="1825666"/>
    <lineage>
        <taxon>Eukaryota</taxon>
        <taxon>Fungi</taxon>
        <taxon>Dikarya</taxon>
        <taxon>Ascomycota</taxon>
        <taxon>Pezizomycotina</taxon>
        <taxon>Sordariomycetes</taxon>
        <taxon>Sordariomycetidae</taxon>
        <taxon>Phyllachorales</taxon>
        <taxon>Phyllachoraceae</taxon>
        <taxon>Phyllachora</taxon>
    </lineage>
</organism>
<evidence type="ECO:0000256" key="7">
    <source>
        <dbReference type="SAM" id="MobiDB-lite"/>
    </source>
</evidence>
<sequence>MKISGVPGVLGVLAGAASLAGALTALNHTVHTELAKRTLNMFSCLSSSKGRPGDPMYDFEHDPNRWNLAIDGSVKPLGTQNVLVPYVWKDSTVLFFYGNDKRVVGHFSPDDIEENVHHIVESALGHGATTRVLAWAPNPDDVVRLGATLRAAMPKQASVTVMPLPQGDRPAGSYWNFAILGQSNLVAMSDMKAVDPVHIWGPCTKGGTTWFVGAGNRYYQNTKKAPDTVVTVAGVNGGAALFIFCPNGIVAANLGLVPHNGLSSVGSTNAHHITGYSLDQALDLAKRHRHRGQLRALLYAPDQRTFERVEKALKLNFPRLKMLPPEFYDYRANPADKWHFQIKGNAQKAEVLGGHVQTSHVTAGHHQPKRALPELEAPAGQAEVEEVARRTNVAIAVADRSLVSRAPPNAGSGEIDDTVGGSGDPDSHEPGDAVAAPGLAKRGWDWVWGWWRKRKPGLYPYVPLRLPSWRQSEPWREIIPPPTQVDPKRIRASLCKPPPGRKASVGPKTSLVAGHLVLAPGEWAHTPHQTRMLITGVNGGSAIFFIGRGGRVGAHITAPMPKHPLEEMKQIERAVKLAVKTKSVGLVIVFGPSDKMAMKVAQVAQDIFPAKVLVKARNPSQSFSHSPHGTVVVAQHPNALPGILSSLSIRPKAADRWIYYSRDVTEAGSISRTKQAKMRFLQALTASLALALTPMTLAMDTNFLLDRTWRKRAVAAQNRLRAQQDQKRSAKDALPAKSPFLNPKSAKFAVNGTGIPLVHWDVGESYAGQLPIDGKGDSNLFFWFFPTLNTSAPQEIVIWLNGGPGCSSLEGFLQENGPISWQPGTFGPVKNAFSWHTTTNVVWIEQPVGTGFSTGTVTAKNEEDVAVQFMGFWKNFVDTFGLSGYKVYITGESYAGMYCPYIAKAFLDAKDTSHYNLKGMIIYDPVISDFMLGSYIPTRAHVEYWSNVIPLNDTAKAWLQNASARCGFDDYMDKYLRFPPPGPQPFELPGYVPGSKNTKPLVGCLTQDYVADAAMTLNPGFNPYQVAELLPVLDDVLGFPGSFPYTAPGQQVYFNRPEVKAAIHAPANVNWSSCTDSSVFVNDEDTSNPSSLAALPRVIDGTQNVIIVHGMHDFVLIPNGTLLGIQNMTWGGKLGFQAAPREPLFVPRHPNKDVASMSGEGVLGTTHSERGLTWAAVMLTGHMVPQWQAAVAFRQLELMLGRVDSLSSTQPLGLFPNVEVQPRPGELGGGTAPKL</sequence>
<dbReference type="PROSITE" id="PS00131">
    <property type="entry name" value="CARBOXYPEPT_SER_SER"/>
    <property type="match status" value="1"/>
</dbReference>
<comment type="caution">
    <text evidence="8">The sequence shown here is derived from an EMBL/GenBank/DDBJ whole genome shotgun (WGS) entry which is preliminary data.</text>
</comment>
<dbReference type="InterPro" id="IPR018202">
    <property type="entry name" value="Ser_caboxypep_ser_AS"/>
</dbReference>
<keyword evidence="3 6" id="KW-0645">Protease</keyword>
<comment type="similarity">
    <text evidence="1 6">Belongs to the peptidase S10 family.</text>
</comment>
<evidence type="ECO:0000256" key="5">
    <source>
        <dbReference type="ARBA" id="ARBA00023180"/>
    </source>
</evidence>
<dbReference type="Pfam" id="PF00450">
    <property type="entry name" value="Peptidase_S10"/>
    <property type="match status" value="1"/>
</dbReference>
<feature type="region of interest" description="Disordered" evidence="7">
    <location>
        <begin position="717"/>
        <end position="738"/>
    </location>
</feature>
<gene>
    <name evidence="8" type="ORF">P8C59_007656</name>
</gene>
<dbReference type="Gene3D" id="3.40.50.1820">
    <property type="entry name" value="alpha/beta hydrolase"/>
    <property type="match status" value="1"/>
</dbReference>
<evidence type="ECO:0000313" key="9">
    <source>
        <dbReference type="Proteomes" id="UP001217918"/>
    </source>
</evidence>
<dbReference type="AlphaFoldDB" id="A0AAD9MH79"/>
<evidence type="ECO:0000256" key="3">
    <source>
        <dbReference type="ARBA" id="ARBA00022670"/>
    </source>
</evidence>
<dbReference type="PANTHER" id="PTHR11802:SF479">
    <property type="entry name" value="CARBOXYPEPTIDASE"/>
    <property type="match status" value="1"/>
</dbReference>
<name>A0AAD9MH79_9PEZI</name>
<keyword evidence="2 6" id="KW-0121">Carboxypeptidase</keyword>
<evidence type="ECO:0000313" key="8">
    <source>
        <dbReference type="EMBL" id="KAK2073368.1"/>
    </source>
</evidence>
<accession>A0AAD9MH79</accession>
<feature type="region of interest" description="Disordered" evidence="7">
    <location>
        <begin position="404"/>
        <end position="436"/>
    </location>
</feature>
<dbReference type="EMBL" id="JAQQPM010000007">
    <property type="protein sequence ID" value="KAK2073368.1"/>
    <property type="molecule type" value="Genomic_DNA"/>
</dbReference>
<dbReference type="SUPFAM" id="SSF53474">
    <property type="entry name" value="alpha/beta-Hydrolases"/>
    <property type="match status" value="1"/>
</dbReference>
<dbReference type="PANTHER" id="PTHR11802">
    <property type="entry name" value="SERINE PROTEASE FAMILY S10 SERINE CARBOXYPEPTIDASE"/>
    <property type="match status" value="1"/>
</dbReference>
<reference evidence="8" key="1">
    <citation type="journal article" date="2023" name="Mol. Plant Microbe Interact.">
        <title>Elucidating the Obligate Nature and Biological Capacity of an Invasive Fungal Corn Pathogen.</title>
        <authorList>
            <person name="MacCready J.S."/>
            <person name="Roggenkamp E.M."/>
            <person name="Gdanetz K."/>
            <person name="Chilvers M.I."/>
        </authorList>
    </citation>
    <scope>NUCLEOTIDE SEQUENCE</scope>
    <source>
        <strain evidence="8">PM02</strain>
    </source>
</reference>
<evidence type="ECO:0000256" key="1">
    <source>
        <dbReference type="ARBA" id="ARBA00009431"/>
    </source>
</evidence>
<dbReference type="PRINTS" id="PR00724">
    <property type="entry name" value="CRBOXYPTASEC"/>
</dbReference>
<dbReference type="GO" id="GO:0006508">
    <property type="term" value="P:proteolysis"/>
    <property type="evidence" value="ECO:0007669"/>
    <property type="project" value="UniProtKB-KW"/>
</dbReference>
<dbReference type="InterPro" id="IPR029058">
    <property type="entry name" value="AB_hydrolase_fold"/>
</dbReference>
<evidence type="ECO:0000256" key="6">
    <source>
        <dbReference type="RuleBase" id="RU361156"/>
    </source>
</evidence>
<protein>
    <recommendedName>
        <fullName evidence="6">Carboxypeptidase</fullName>
        <ecNumber evidence="6">3.4.16.-</ecNumber>
    </recommendedName>
</protein>
<feature type="compositionally biased region" description="Basic and acidic residues" evidence="7">
    <location>
        <begin position="722"/>
        <end position="731"/>
    </location>
</feature>